<dbReference type="Pfam" id="PF23635">
    <property type="entry name" value="Beta-prop_AT5G49610-like"/>
    <property type="match status" value="1"/>
</dbReference>
<evidence type="ECO:0000313" key="2">
    <source>
        <dbReference type="EnsemblPlants" id="EMT28241"/>
    </source>
</evidence>
<dbReference type="SUPFAM" id="SSF81383">
    <property type="entry name" value="F-box domain"/>
    <property type="match status" value="1"/>
</dbReference>
<dbReference type="EnsemblPlants" id="EMT28241">
    <property type="protein sequence ID" value="EMT28241"/>
    <property type="gene ID" value="F775_17460"/>
</dbReference>
<protein>
    <recommendedName>
        <fullName evidence="1">F-box protein AT5G49610-like beta-propeller domain-containing protein</fullName>
    </recommendedName>
</protein>
<evidence type="ECO:0000259" key="1">
    <source>
        <dbReference type="Pfam" id="PF23635"/>
    </source>
</evidence>
<dbReference type="AlphaFoldDB" id="M8CWR6"/>
<organism evidence="2">
    <name type="scientific">Aegilops tauschii</name>
    <name type="common">Tausch's goatgrass</name>
    <name type="synonym">Aegilops squarrosa</name>
    <dbReference type="NCBI Taxonomy" id="37682"/>
    <lineage>
        <taxon>Eukaryota</taxon>
        <taxon>Viridiplantae</taxon>
        <taxon>Streptophyta</taxon>
        <taxon>Embryophyta</taxon>
        <taxon>Tracheophyta</taxon>
        <taxon>Spermatophyta</taxon>
        <taxon>Magnoliopsida</taxon>
        <taxon>Liliopsida</taxon>
        <taxon>Poales</taxon>
        <taxon>Poaceae</taxon>
        <taxon>BOP clade</taxon>
        <taxon>Pooideae</taxon>
        <taxon>Triticodae</taxon>
        <taxon>Triticeae</taxon>
        <taxon>Triticinae</taxon>
        <taxon>Aegilops</taxon>
    </lineage>
</organism>
<dbReference type="PANTHER" id="PTHR33207">
    <property type="entry name" value="F-BOX DOMAIN CONTAINING PROTEIN-RELATED"/>
    <property type="match status" value="1"/>
</dbReference>
<sequence>MASDSELLVAADPESNPTATTISSLARDELLEIFLRLPDLPALARAPFTCRTWWNVADCCDGYILLWDTTEVALAALNPITWAVHSLPMPPADDIRAGADSAEDIWADADNADDSLADADNLGGFTFLGFHILSSEDNPRSFRVVCICSDEYRVRTAVFSSETWDWVIHPWVEGTTMRANDGMMAAGSIYWPCPSYGTGSMIKIDTATMDITTLDMPNGVDMGAGSIKVGETKDGELCIAHASYDLLLNVWIHSVDGDGIQGWTPHRTFSMSSEIDRVSQGWARHYDGDLEVV</sequence>
<dbReference type="ExpressionAtlas" id="M8CWR6">
    <property type="expression patterns" value="baseline"/>
</dbReference>
<proteinExistence type="predicted"/>
<feature type="domain" description="F-box protein AT5G49610-like beta-propeller" evidence="1">
    <location>
        <begin position="132"/>
        <end position="280"/>
    </location>
</feature>
<dbReference type="InterPro" id="IPR056594">
    <property type="entry name" value="AT5G49610-like_b-prop"/>
</dbReference>
<dbReference type="InterPro" id="IPR036047">
    <property type="entry name" value="F-box-like_dom_sf"/>
</dbReference>
<reference evidence="2" key="1">
    <citation type="submission" date="2015-06" db="UniProtKB">
        <authorList>
            <consortium name="EnsemblPlants"/>
        </authorList>
    </citation>
    <scope>IDENTIFICATION</scope>
</reference>
<name>M8CWR6_AEGTA</name>
<accession>M8CWR6</accession>